<dbReference type="InterPro" id="IPR019833">
    <property type="entry name" value="Mn/Fe_SOD_BS"/>
</dbReference>
<dbReference type="Proteomes" id="UP001501710">
    <property type="component" value="Unassembled WGS sequence"/>
</dbReference>
<dbReference type="NCBIfam" id="TIGR00268">
    <property type="entry name" value="ATP-dependent sacrificial sulfur transferase LarE"/>
    <property type="match status" value="1"/>
</dbReference>
<evidence type="ECO:0000313" key="3">
    <source>
        <dbReference type="EMBL" id="GAA4239684.1"/>
    </source>
</evidence>
<dbReference type="Gene3D" id="3.40.50.620">
    <property type="entry name" value="HUPs"/>
    <property type="match status" value="1"/>
</dbReference>
<sequence>MARSGRLVVEQVYDHHGNVGMNTTPLLVFDAWEHAYYLKDRDVRPDYVQRLWSLVNRAARVLRVAGRMTDSGGWAGRLASANGGRTPKENRMAHSLVSPEVTAQPKVTALREALAALPGAVVAYSGGVDSSLLAYLAHRELGERALAVTADSPSLARTELAEARAQAERLGMRHRVVHTRELDDERYAANRADRCRFCKEALLTVLTAVAAEAGEWPVLLGVNTDDLGDHRPGQSAARRLGAKFPMVDVGLSKADVRDAARELGLPTSDKPASACLSSRLAYGVPVTLEALRRVEDAEDALRGAGFGGRLRVRDQGGDLARIEVEAADIGRAATRAGEIVALLKGAGFRYVTLDLEPYRQGSHNAVLGLPRLRASAT</sequence>
<dbReference type="InterPro" id="IPR005232">
    <property type="entry name" value="LarE"/>
</dbReference>
<dbReference type="InterPro" id="IPR014729">
    <property type="entry name" value="Rossmann-like_a/b/a_fold"/>
</dbReference>
<comment type="caution">
    <text evidence="3">The sequence shown here is derived from an EMBL/GenBank/DDBJ whole genome shotgun (WGS) entry which is preliminary data.</text>
</comment>
<dbReference type="InterPro" id="IPR036314">
    <property type="entry name" value="SOD_C_sf"/>
</dbReference>
<dbReference type="InterPro" id="IPR019832">
    <property type="entry name" value="Mn/Fe_SOD_C"/>
</dbReference>
<name>A0ABP8CIJ1_9ACTN</name>
<dbReference type="EMBL" id="BAABAS010000021">
    <property type="protein sequence ID" value="GAA4239684.1"/>
    <property type="molecule type" value="Genomic_DNA"/>
</dbReference>
<dbReference type="InterPro" id="IPR001962">
    <property type="entry name" value="Asn_synthase"/>
</dbReference>
<dbReference type="InterPro" id="IPR052188">
    <property type="entry name" value="Ni-pincer_cofactor_biosynth"/>
</dbReference>
<organism evidence="3 4">
    <name type="scientific">Actinomadura meridiana</name>
    <dbReference type="NCBI Taxonomy" id="559626"/>
    <lineage>
        <taxon>Bacteria</taxon>
        <taxon>Bacillati</taxon>
        <taxon>Actinomycetota</taxon>
        <taxon>Actinomycetes</taxon>
        <taxon>Streptosporangiales</taxon>
        <taxon>Thermomonosporaceae</taxon>
        <taxon>Actinomadura</taxon>
    </lineage>
</organism>
<dbReference type="SUPFAM" id="SSF52402">
    <property type="entry name" value="Adenine nucleotide alpha hydrolases-like"/>
    <property type="match status" value="1"/>
</dbReference>
<dbReference type="SUPFAM" id="SSF54719">
    <property type="entry name" value="Fe,Mn superoxide dismutase (SOD), C-terminal domain"/>
    <property type="match status" value="1"/>
</dbReference>
<evidence type="ECO:0000259" key="2">
    <source>
        <dbReference type="Pfam" id="PF02777"/>
    </source>
</evidence>
<feature type="domain" description="Asparagine synthetase" evidence="1">
    <location>
        <begin position="125"/>
        <end position="182"/>
    </location>
</feature>
<dbReference type="PROSITE" id="PS00088">
    <property type="entry name" value="SOD_MN"/>
    <property type="match status" value="1"/>
</dbReference>
<evidence type="ECO:0000259" key="1">
    <source>
        <dbReference type="Pfam" id="PF00733"/>
    </source>
</evidence>
<dbReference type="PANTHER" id="PTHR43169:SF2">
    <property type="entry name" value="NAD_GMP SYNTHASE DOMAIN-CONTAINING PROTEIN"/>
    <property type="match status" value="1"/>
</dbReference>
<dbReference type="CDD" id="cd01990">
    <property type="entry name" value="LarE-like"/>
    <property type="match status" value="1"/>
</dbReference>
<keyword evidence="4" id="KW-1185">Reference proteome</keyword>
<gene>
    <name evidence="3" type="ORF">GCM10022254_60780</name>
</gene>
<accession>A0ABP8CIJ1</accession>
<feature type="domain" description="Manganese/iron superoxide dismutase C-terminal" evidence="2">
    <location>
        <begin position="4"/>
        <end position="56"/>
    </location>
</feature>
<proteinExistence type="predicted"/>
<dbReference type="PANTHER" id="PTHR43169">
    <property type="entry name" value="EXSB FAMILY PROTEIN"/>
    <property type="match status" value="1"/>
</dbReference>
<protein>
    <recommendedName>
        <fullName evidence="5">Asparagine synthetase domain-containing protein</fullName>
    </recommendedName>
</protein>
<evidence type="ECO:0000313" key="4">
    <source>
        <dbReference type="Proteomes" id="UP001501710"/>
    </source>
</evidence>
<reference evidence="4" key="1">
    <citation type="journal article" date="2019" name="Int. J. Syst. Evol. Microbiol.">
        <title>The Global Catalogue of Microorganisms (GCM) 10K type strain sequencing project: providing services to taxonomists for standard genome sequencing and annotation.</title>
        <authorList>
            <consortium name="The Broad Institute Genomics Platform"/>
            <consortium name="The Broad Institute Genome Sequencing Center for Infectious Disease"/>
            <person name="Wu L."/>
            <person name="Ma J."/>
        </authorList>
    </citation>
    <scope>NUCLEOTIDE SEQUENCE [LARGE SCALE GENOMIC DNA]</scope>
    <source>
        <strain evidence="4">JCM 17440</strain>
    </source>
</reference>
<dbReference type="Gene3D" id="3.55.40.20">
    <property type="entry name" value="Iron/manganese superoxide dismutase, C-terminal domain"/>
    <property type="match status" value="1"/>
</dbReference>
<evidence type="ECO:0008006" key="5">
    <source>
        <dbReference type="Google" id="ProtNLM"/>
    </source>
</evidence>
<dbReference type="Pfam" id="PF00733">
    <property type="entry name" value="Asn_synthase"/>
    <property type="match status" value="1"/>
</dbReference>
<dbReference type="Pfam" id="PF02777">
    <property type="entry name" value="Sod_Fe_C"/>
    <property type="match status" value="1"/>
</dbReference>